<gene>
    <name evidence="3" type="ORF">VV01_12435</name>
</gene>
<dbReference type="EMBL" id="LAIR01000002">
    <property type="protein sequence ID" value="KNX37774.1"/>
    <property type="molecule type" value="Genomic_DNA"/>
</dbReference>
<proteinExistence type="predicted"/>
<keyword evidence="4" id="KW-1185">Reference proteome</keyword>
<sequence length="184" mass="18859">MIRPVLVAVCAALAAVGTAAPSWSQGADTTMTSHPGPAQPSAAPAEVGGVTLPQLPAGLGEHSAFGSEDDGVQITTGVWESTNAEGAVVDLSVTVVRSDRFSSPAAFHDWVVPWQERPSEEAAYTPTKVHGTDAWLAGDQILWLLRPGVGVSVTLDKSRFDAAALPSIAAAAHETASEGTPAPK</sequence>
<dbReference type="RefSeq" id="WP_050670164.1">
    <property type="nucleotide sequence ID" value="NZ_LAIR01000002.1"/>
</dbReference>
<accession>A0A0L6CJ64</accession>
<dbReference type="Proteomes" id="UP000037397">
    <property type="component" value="Unassembled WGS sequence"/>
</dbReference>
<name>A0A0L6CJ64_9MICO</name>
<evidence type="ECO:0000256" key="1">
    <source>
        <dbReference type="SAM" id="MobiDB-lite"/>
    </source>
</evidence>
<feature type="region of interest" description="Disordered" evidence="1">
    <location>
        <begin position="21"/>
        <end position="45"/>
    </location>
</feature>
<protein>
    <submittedName>
        <fullName evidence="3">Uncharacterized protein</fullName>
    </submittedName>
</protein>
<evidence type="ECO:0000313" key="3">
    <source>
        <dbReference type="EMBL" id="KNX37774.1"/>
    </source>
</evidence>
<dbReference type="OrthoDB" id="5146724at2"/>
<dbReference type="STRING" id="1631356.VV01_12435"/>
<feature type="compositionally biased region" description="Polar residues" evidence="1">
    <location>
        <begin position="21"/>
        <end position="33"/>
    </location>
</feature>
<reference evidence="4" key="1">
    <citation type="submission" date="2015-03" db="EMBL/GenBank/DDBJ databases">
        <title>Luteipulveratus halotolerans sp. nov., a novel actinobacterium (Dermacoccaceae) from Sarawak, Malaysia.</title>
        <authorList>
            <person name="Juboi H."/>
            <person name="Basik A."/>
            <person name="Shamsul S.S."/>
            <person name="Arnold P."/>
            <person name="Schmitt E.K."/>
            <person name="Sanglier J.-J."/>
            <person name="Yeo T."/>
        </authorList>
    </citation>
    <scope>NUCLEOTIDE SEQUENCE [LARGE SCALE GENOMIC DNA]</scope>
    <source>
        <strain evidence="4">C296001</strain>
    </source>
</reference>
<feature type="chain" id="PRO_5039492531" evidence="2">
    <location>
        <begin position="20"/>
        <end position="184"/>
    </location>
</feature>
<organism evidence="3 4">
    <name type="scientific">Luteipulveratus halotolerans</name>
    <dbReference type="NCBI Taxonomy" id="1631356"/>
    <lineage>
        <taxon>Bacteria</taxon>
        <taxon>Bacillati</taxon>
        <taxon>Actinomycetota</taxon>
        <taxon>Actinomycetes</taxon>
        <taxon>Micrococcales</taxon>
        <taxon>Dermacoccaceae</taxon>
        <taxon>Luteipulveratus</taxon>
    </lineage>
</organism>
<dbReference type="AlphaFoldDB" id="A0A0L6CJ64"/>
<feature type="signal peptide" evidence="2">
    <location>
        <begin position="1"/>
        <end position="19"/>
    </location>
</feature>
<evidence type="ECO:0000313" key="4">
    <source>
        <dbReference type="Proteomes" id="UP000037397"/>
    </source>
</evidence>
<keyword evidence="2" id="KW-0732">Signal</keyword>
<evidence type="ECO:0000256" key="2">
    <source>
        <dbReference type="SAM" id="SignalP"/>
    </source>
</evidence>
<comment type="caution">
    <text evidence="3">The sequence shown here is derived from an EMBL/GenBank/DDBJ whole genome shotgun (WGS) entry which is preliminary data.</text>
</comment>